<proteinExistence type="predicted"/>
<reference evidence="2 3" key="1">
    <citation type="submission" date="2020-08" db="EMBL/GenBank/DDBJ databases">
        <title>Genomic Encyclopedia of Type Strains, Phase IV (KMG-IV): sequencing the most valuable type-strain genomes for metagenomic binning, comparative biology and taxonomic classification.</title>
        <authorList>
            <person name="Goeker M."/>
        </authorList>
    </citation>
    <scope>NUCLEOTIDE SEQUENCE [LARGE SCALE GENOMIC DNA]</scope>
    <source>
        <strain evidence="2 3">DSM 21319</strain>
    </source>
</reference>
<evidence type="ECO:0000313" key="3">
    <source>
        <dbReference type="Proteomes" id="UP000535406"/>
    </source>
</evidence>
<dbReference type="RefSeq" id="WP_246434154.1">
    <property type="nucleotide sequence ID" value="NZ_JACHIK010000002.1"/>
</dbReference>
<dbReference type="PANTHER" id="PTHR30535:SF34">
    <property type="entry name" value="MOLYBDATE-BINDING PROTEIN MOLA"/>
    <property type="match status" value="1"/>
</dbReference>
<evidence type="ECO:0000313" key="2">
    <source>
        <dbReference type="EMBL" id="MBB5041224.1"/>
    </source>
</evidence>
<gene>
    <name evidence="2" type="ORF">HNQ66_000607</name>
</gene>
<comment type="caution">
    <text evidence="2">The sequence shown here is derived from an EMBL/GenBank/DDBJ whole genome shotgun (WGS) entry which is preliminary data.</text>
</comment>
<dbReference type="InterPro" id="IPR002491">
    <property type="entry name" value="ABC_transptr_periplasmic_BD"/>
</dbReference>
<dbReference type="AlphaFoldDB" id="A0A7W8DSS6"/>
<dbReference type="Proteomes" id="UP000535406">
    <property type="component" value="Unassembled WGS sequence"/>
</dbReference>
<dbReference type="PROSITE" id="PS50983">
    <property type="entry name" value="FE_B12_PBP"/>
    <property type="match status" value="1"/>
</dbReference>
<organism evidence="2 3">
    <name type="scientific">Shinella fusca</name>
    <dbReference type="NCBI Taxonomy" id="544480"/>
    <lineage>
        <taxon>Bacteria</taxon>
        <taxon>Pseudomonadati</taxon>
        <taxon>Pseudomonadota</taxon>
        <taxon>Alphaproteobacteria</taxon>
        <taxon>Hyphomicrobiales</taxon>
        <taxon>Rhizobiaceae</taxon>
        <taxon>Shinella</taxon>
    </lineage>
</organism>
<accession>A0A7W8DSS6</accession>
<dbReference type="Pfam" id="PF01497">
    <property type="entry name" value="Peripla_BP_2"/>
    <property type="match status" value="1"/>
</dbReference>
<dbReference type="SUPFAM" id="SSF53807">
    <property type="entry name" value="Helical backbone' metal receptor"/>
    <property type="match status" value="1"/>
</dbReference>
<dbReference type="Gene3D" id="3.40.50.1980">
    <property type="entry name" value="Nitrogenase molybdenum iron protein domain"/>
    <property type="match status" value="2"/>
</dbReference>
<evidence type="ECO:0000259" key="1">
    <source>
        <dbReference type="PROSITE" id="PS50983"/>
    </source>
</evidence>
<dbReference type="InterPro" id="IPR050902">
    <property type="entry name" value="ABC_Transporter_SBP"/>
</dbReference>
<sequence length="367" mass="38666">MPPVLRFLMVAAALVLAWSIPARAEIVLSDAAGRTVRLAGPAHRIATNESLILISLALVDADPVARIAGWAAPQRIDRGMYETYRRRFPAIDAIPAVGAVLPGKTSVEAILSVKPDLFVVSIWEAGWNETAATLEAAGVPVLFLDGPVNDGKGPAETTAFSVELLAKAVGREEKGRAYGDFVRARYKRITDRTAALSPVSVLVDAHAGATCCSTPGSGNRMTEALRLAGGKSIGADVPGYDGRLSPEFVLGADPSVYIATGGPHLAAQGGLVLGGGIDRASAERSFDGILGEGMRDALTAVRSGRAHAVSHQLSISVVNILVFECFAKWLHPDVFSDVDPAATLAEINDRFLAVPLEGTFWIDHETE</sequence>
<protein>
    <submittedName>
        <fullName evidence="2">Iron complex transport system substrate-binding protein</fullName>
    </submittedName>
</protein>
<dbReference type="PANTHER" id="PTHR30535">
    <property type="entry name" value="VITAMIN B12-BINDING PROTEIN"/>
    <property type="match status" value="1"/>
</dbReference>
<feature type="domain" description="Fe/B12 periplasmic-binding" evidence="1">
    <location>
        <begin position="44"/>
        <end position="338"/>
    </location>
</feature>
<dbReference type="EMBL" id="JACHIK010000002">
    <property type="protein sequence ID" value="MBB5041224.1"/>
    <property type="molecule type" value="Genomic_DNA"/>
</dbReference>
<keyword evidence="3" id="KW-1185">Reference proteome</keyword>
<name>A0A7W8DSS6_9HYPH</name>